<feature type="compositionally biased region" description="Basic residues" evidence="1">
    <location>
        <begin position="1"/>
        <end position="19"/>
    </location>
</feature>
<dbReference type="Ensembl" id="ENSCWAT00000022268.1">
    <property type="protein sequence ID" value="ENSCWAP00000020529.1"/>
    <property type="gene ID" value="ENSCWAG00000015710.1"/>
</dbReference>
<accession>A0A8C3WW93</accession>
<name>A0A8C3WW93_9CETA</name>
<proteinExistence type="predicted"/>
<evidence type="ECO:0000313" key="2">
    <source>
        <dbReference type="Ensembl" id="ENSCWAP00000020529.1"/>
    </source>
</evidence>
<dbReference type="GeneTree" id="ENSGT00940000175810"/>
<feature type="region of interest" description="Disordered" evidence="1">
    <location>
        <begin position="1"/>
        <end position="27"/>
    </location>
</feature>
<dbReference type="AlphaFoldDB" id="A0A8C3WW93"/>
<evidence type="ECO:0000313" key="3">
    <source>
        <dbReference type="Proteomes" id="UP000694540"/>
    </source>
</evidence>
<evidence type="ECO:0000256" key="1">
    <source>
        <dbReference type="SAM" id="MobiDB-lite"/>
    </source>
</evidence>
<reference evidence="2" key="1">
    <citation type="submission" date="2025-08" db="UniProtKB">
        <authorList>
            <consortium name="Ensembl"/>
        </authorList>
    </citation>
    <scope>IDENTIFICATION</scope>
</reference>
<keyword evidence="3" id="KW-1185">Reference proteome</keyword>
<reference evidence="2" key="2">
    <citation type="submission" date="2025-09" db="UniProtKB">
        <authorList>
            <consortium name="Ensembl"/>
        </authorList>
    </citation>
    <scope>IDENTIFICATION</scope>
</reference>
<protein>
    <submittedName>
        <fullName evidence="2">Uncharacterized protein</fullName>
    </submittedName>
</protein>
<organism evidence="2 3">
    <name type="scientific">Catagonus wagneri</name>
    <name type="common">Chacoan peccary</name>
    <dbReference type="NCBI Taxonomy" id="51154"/>
    <lineage>
        <taxon>Eukaryota</taxon>
        <taxon>Metazoa</taxon>
        <taxon>Chordata</taxon>
        <taxon>Craniata</taxon>
        <taxon>Vertebrata</taxon>
        <taxon>Euteleostomi</taxon>
        <taxon>Mammalia</taxon>
        <taxon>Eutheria</taxon>
        <taxon>Laurasiatheria</taxon>
        <taxon>Artiodactyla</taxon>
        <taxon>Suina</taxon>
        <taxon>Tayassuidae</taxon>
        <taxon>Catagonus</taxon>
    </lineage>
</organism>
<dbReference type="Proteomes" id="UP000694540">
    <property type="component" value="Unplaced"/>
</dbReference>
<sequence>QKKKKKKKSPGPMGKKKPATKMEKKMEKFSSNFWGRRSLEAVIFHFQTREAAKTQRKHCAPHSPVLNMSLSAHSEKDERILYGFWGPALGTQNQGASQSSGGGGLLDQSGYQTVAWKSQQTLLWRLPQEYKQLYLG</sequence>